<keyword evidence="2" id="KW-1185">Reference proteome</keyword>
<sequence>MGLEIENMAEDKIIRCGWCGEDSLYQKYHDEEWGKVVKDDATLFEFLILESAQAGLSWITILRKREGYRNAFANFDYHKVAEFTEEDVERILQDPGVIRNRGKINSSINNAKIFMAIQKEFGSFYNYLYSFMPNQEPIINQLETLKGAPTTTAISDAISKDLKKRGMKFFGSTTCYAYMQAVGMVNDHLLSCSFRS</sequence>
<dbReference type="Proteomes" id="UP001363035">
    <property type="component" value="Unassembled WGS sequence"/>
</dbReference>
<keyword evidence="1" id="KW-0378">Hydrolase</keyword>
<dbReference type="EC" id="3.2.2.20" evidence="1"/>
<dbReference type="InterPro" id="IPR011257">
    <property type="entry name" value="DNA_glycosylase"/>
</dbReference>
<dbReference type="GO" id="GO:0008725">
    <property type="term" value="F:DNA-3-methyladenine glycosylase activity"/>
    <property type="evidence" value="ECO:0007669"/>
    <property type="project" value="UniProtKB-EC"/>
</dbReference>
<gene>
    <name evidence="1" type="ORF">VJ786_03825</name>
</gene>
<evidence type="ECO:0000313" key="2">
    <source>
        <dbReference type="Proteomes" id="UP001363035"/>
    </source>
</evidence>
<dbReference type="PANTHER" id="PTHR30037:SF4">
    <property type="entry name" value="DNA-3-METHYLADENINE GLYCOSYLASE I"/>
    <property type="match status" value="1"/>
</dbReference>
<reference evidence="1 2" key="1">
    <citation type="submission" date="2024-01" db="EMBL/GenBank/DDBJ databases">
        <title>Sphingobacterium tenebrionis sp. nov., a novel endophyte isolated from tenebrio molitor intestines.</title>
        <authorList>
            <person name="Zhang C."/>
        </authorList>
    </citation>
    <scope>NUCLEOTIDE SEQUENCE [LARGE SCALE GENOMIC DNA]</scope>
    <source>
        <strain evidence="1 2">PU5-4</strain>
    </source>
</reference>
<organism evidence="1 2">
    <name type="scientific">Sphingobacterium tenebrionis</name>
    <dbReference type="NCBI Taxonomy" id="3111775"/>
    <lineage>
        <taxon>Bacteria</taxon>
        <taxon>Pseudomonadati</taxon>
        <taxon>Bacteroidota</taxon>
        <taxon>Sphingobacteriia</taxon>
        <taxon>Sphingobacteriales</taxon>
        <taxon>Sphingobacteriaceae</taxon>
        <taxon>Sphingobacterium</taxon>
    </lineage>
</organism>
<dbReference type="InterPro" id="IPR052891">
    <property type="entry name" value="DNA-3mA_glycosylase"/>
</dbReference>
<comment type="caution">
    <text evidence="1">The sequence shown here is derived from an EMBL/GenBank/DDBJ whole genome shotgun (WGS) entry which is preliminary data.</text>
</comment>
<dbReference type="SUPFAM" id="SSF48150">
    <property type="entry name" value="DNA-glycosylase"/>
    <property type="match status" value="1"/>
</dbReference>
<dbReference type="Pfam" id="PF03352">
    <property type="entry name" value="Adenine_glyco"/>
    <property type="match status" value="1"/>
</dbReference>
<dbReference type="EMBL" id="JAYLLN010000005">
    <property type="protein sequence ID" value="MEI5984026.1"/>
    <property type="molecule type" value="Genomic_DNA"/>
</dbReference>
<dbReference type="InterPro" id="IPR005019">
    <property type="entry name" value="Adenine_glyco"/>
</dbReference>
<name>A0ABU8I3M3_9SPHI</name>
<keyword evidence="1" id="KW-0326">Glycosidase</keyword>
<proteinExistence type="predicted"/>
<dbReference type="PANTHER" id="PTHR30037">
    <property type="entry name" value="DNA-3-METHYLADENINE GLYCOSYLASE 1"/>
    <property type="match status" value="1"/>
</dbReference>
<evidence type="ECO:0000313" key="1">
    <source>
        <dbReference type="EMBL" id="MEI5984026.1"/>
    </source>
</evidence>
<accession>A0ABU8I3M3</accession>
<dbReference type="RefSeq" id="WP_336557290.1">
    <property type="nucleotide sequence ID" value="NZ_JAYLLN010000005.1"/>
</dbReference>
<dbReference type="Gene3D" id="1.10.340.30">
    <property type="entry name" value="Hypothetical protein, domain 2"/>
    <property type="match status" value="1"/>
</dbReference>
<protein>
    <submittedName>
        <fullName evidence="1">DNA-3-methyladenine glycosylase I</fullName>
        <ecNumber evidence="1">3.2.2.20</ecNumber>
    </submittedName>
</protein>